<organism evidence="2 3">
    <name type="scientific">Phytophthora cactorum</name>
    <dbReference type="NCBI Taxonomy" id="29920"/>
    <lineage>
        <taxon>Eukaryota</taxon>
        <taxon>Sar</taxon>
        <taxon>Stramenopiles</taxon>
        <taxon>Oomycota</taxon>
        <taxon>Peronosporomycetes</taxon>
        <taxon>Peronosporales</taxon>
        <taxon>Peronosporaceae</taxon>
        <taxon>Phytophthora</taxon>
    </lineage>
</organism>
<comment type="caution">
    <text evidence="2">The sequence shown here is derived from an EMBL/GenBank/DDBJ whole genome shotgun (WGS) entry which is preliminary data.</text>
</comment>
<sequence length="59" mass="6154">MAATISQVVSAITAATNTNWVATLAKLQRRFATSCKIGSSSSASPKSTILIRQLSTLSI</sequence>
<dbReference type="Proteomes" id="UP000736787">
    <property type="component" value="Unassembled WGS sequence"/>
</dbReference>
<proteinExistence type="predicted"/>
<dbReference type="EMBL" id="RCMV01000500">
    <property type="protein sequence ID" value="KAG3216227.1"/>
    <property type="molecule type" value="Genomic_DNA"/>
</dbReference>
<dbReference type="Proteomes" id="UP000760860">
    <property type="component" value="Unassembled WGS sequence"/>
</dbReference>
<evidence type="ECO:0000313" key="3">
    <source>
        <dbReference type="Proteomes" id="UP000760860"/>
    </source>
</evidence>
<dbReference type="EMBL" id="RCMK01000509">
    <property type="protein sequence ID" value="KAG2924640.1"/>
    <property type="molecule type" value="Genomic_DNA"/>
</dbReference>
<dbReference type="AlphaFoldDB" id="A0A8T1HW94"/>
<evidence type="ECO:0000313" key="2">
    <source>
        <dbReference type="EMBL" id="KAG3216227.1"/>
    </source>
</evidence>
<name>A0A8T1HW94_9STRA</name>
<protein>
    <submittedName>
        <fullName evidence="2">Uncharacterized protein</fullName>
    </submittedName>
</protein>
<reference evidence="2" key="1">
    <citation type="submission" date="2018-05" db="EMBL/GenBank/DDBJ databases">
        <title>Effector identification in a new, highly contiguous assembly of the strawberry crown rot pathogen Phytophthora cactorum.</title>
        <authorList>
            <person name="Armitage A.D."/>
            <person name="Nellist C.F."/>
            <person name="Bates H."/>
            <person name="Vickerstaff R.J."/>
            <person name="Harrison R.J."/>
        </authorList>
    </citation>
    <scope>NUCLEOTIDE SEQUENCE</scope>
    <source>
        <strain evidence="1">4040</strain>
        <strain evidence="2">P421</strain>
    </source>
</reference>
<gene>
    <name evidence="1" type="ORF">PC117_g15355</name>
    <name evidence="2" type="ORF">PC129_g12901</name>
</gene>
<evidence type="ECO:0000313" key="1">
    <source>
        <dbReference type="EMBL" id="KAG2924640.1"/>
    </source>
</evidence>
<accession>A0A8T1HW94</accession>